<dbReference type="InterPro" id="IPR023582">
    <property type="entry name" value="Impact"/>
</dbReference>
<dbReference type="Proteomes" id="UP000283683">
    <property type="component" value="Unassembled WGS sequence"/>
</dbReference>
<evidence type="ECO:0000256" key="1">
    <source>
        <dbReference type="ARBA" id="ARBA00007665"/>
    </source>
</evidence>
<evidence type="ECO:0000313" key="9">
    <source>
        <dbReference type="EMBL" id="RHC42048.1"/>
    </source>
</evidence>
<reference evidence="13 14" key="2">
    <citation type="submission" date="2018-08" db="EMBL/GenBank/DDBJ databases">
        <title>A genome reference for cultivated species of the human gut microbiota.</title>
        <authorList>
            <person name="Zou Y."/>
            <person name="Xue W."/>
            <person name="Luo G."/>
        </authorList>
    </citation>
    <scope>NUCLEOTIDE SEQUENCE [LARGE SCALE GENOMIC DNA]</scope>
    <source>
        <strain evidence="7 14">AF06-19</strain>
        <strain evidence="10 15">AM16-11</strain>
        <strain evidence="9 16">AM36-3AA</strain>
        <strain evidence="8 13">AM48-7</strain>
    </source>
</reference>
<evidence type="ECO:0000259" key="3">
    <source>
        <dbReference type="Pfam" id="PF09186"/>
    </source>
</evidence>
<dbReference type="Gene3D" id="3.30.230.30">
    <property type="entry name" value="Impact, N-terminal domain"/>
    <property type="match status" value="1"/>
</dbReference>
<dbReference type="EMBL" id="JAAIMP010000001">
    <property type="protein sequence ID" value="NSC75948.1"/>
    <property type="molecule type" value="Genomic_DNA"/>
</dbReference>
<accession>A0A2U2EEV8</accession>
<dbReference type="InterPro" id="IPR015796">
    <property type="entry name" value="Impact_YigZ-like"/>
</dbReference>
<dbReference type="Proteomes" id="UP000245905">
    <property type="component" value="Unassembled WGS sequence"/>
</dbReference>
<dbReference type="EMBL" id="QSEN01000007">
    <property type="protein sequence ID" value="RGZ75719.1"/>
    <property type="molecule type" value="Genomic_DNA"/>
</dbReference>
<dbReference type="InterPro" id="IPR035647">
    <property type="entry name" value="EFG_III/V"/>
</dbReference>
<reference evidence="11 17" key="4">
    <citation type="submission" date="2019-08" db="EMBL/GenBank/DDBJ databases">
        <authorList>
            <person name="Duncan S."/>
            <person name="Walker A."/>
        </authorList>
    </citation>
    <scope>NUCLEOTIDE SEQUENCE [LARGE SCALE GENOMIC DNA]</scope>
    <source>
        <strain evidence="11 17">T3WBe13</strain>
    </source>
</reference>
<feature type="domain" description="UPF0029" evidence="3">
    <location>
        <begin position="158"/>
        <end position="211"/>
    </location>
</feature>
<evidence type="ECO:0000313" key="18">
    <source>
        <dbReference type="Proteomes" id="UP000465607"/>
    </source>
</evidence>
<proteinExistence type="inferred from homology"/>
<dbReference type="InterPro" id="IPR015269">
    <property type="entry name" value="UPF0029_Impact_C"/>
</dbReference>
<evidence type="ECO:0000313" key="14">
    <source>
        <dbReference type="Proteomes" id="UP000283683"/>
    </source>
</evidence>
<evidence type="ECO:0000313" key="13">
    <source>
        <dbReference type="Proteomes" id="UP000283431"/>
    </source>
</evidence>
<evidence type="ECO:0000313" key="6">
    <source>
        <dbReference type="EMBL" id="PWE83008.1"/>
    </source>
</evidence>
<feature type="domain" description="Impact N-terminal" evidence="2">
    <location>
        <begin position="36"/>
        <end position="139"/>
    </location>
</feature>
<dbReference type="EMBL" id="WKQV01000002">
    <property type="protein sequence ID" value="MSD26199.1"/>
    <property type="molecule type" value="Genomic_DNA"/>
</dbReference>
<evidence type="ECO:0000313" key="15">
    <source>
        <dbReference type="Proteomes" id="UP000285865"/>
    </source>
</evidence>
<evidence type="ECO:0000313" key="8">
    <source>
        <dbReference type="EMBL" id="RGZ75719.1"/>
    </source>
</evidence>
<dbReference type="GO" id="GO:0006446">
    <property type="term" value="P:regulation of translational initiation"/>
    <property type="evidence" value="ECO:0007669"/>
    <property type="project" value="TreeGrafter"/>
</dbReference>
<name>A0A2U2EEV8_9FIRM</name>
<reference evidence="6 12" key="1">
    <citation type="submission" date="2014-09" db="EMBL/GenBank/DDBJ databases">
        <title>Butyrate-producing bacteria isolated from human gut.</title>
        <authorList>
            <person name="Zhang Q."/>
            <person name="Zhao L."/>
        </authorList>
    </citation>
    <scope>NUCLEOTIDE SEQUENCE [LARGE SCALE GENOMIC DNA]</scope>
    <source>
        <strain evidence="6 12">R22</strain>
    </source>
</reference>
<evidence type="ECO:0000313" key="11">
    <source>
        <dbReference type="EMBL" id="TYL60378.1"/>
    </source>
</evidence>
<dbReference type="Proteomes" id="UP000285865">
    <property type="component" value="Unassembled WGS sequence"/>
</dbReference>
<dbReference type="Proteomes" id="UP000324327">
    <property type="component" value="Unassembled WGS sequence"/>
</dbReference>
<protein>
    <submittedName>
        <fullName evidence="6">Thymidylate synthase</fullName>
    </submittedName>
    <submittedName>
        <fullName evidence="4">YigZ family protein</fullName>
    </submittedName>
</protein>
<dbReference type="EMBL" id="QSHU01000001">
    <property type="protein sequence ID" value="RHC42048.1"/>
    <property type="molecule type" value="Genomic_DNA"/>
</dbReference>
<dbReference type="Pfam" id="PF09186">
    <property type="entry name" value="DUF1949"/>
    <property type="match status" value="1"/>
</dbReference>
<comment type="caution">
    <text evidence="6">The sequence shown here is derived from an EMBL/GenBank/DDBJ whole genome shotgun (WGS) entry which is preliminary data.</text>
</comment>
<dbReference type="SUPFAM" id="SSF54980">
    <property type="entry name" value="EF-G C-terminal domain-like"/>
    <property type="match status" value="1"/>
</dbReference>
<dbReference type="NCBIfam" id="TIGR00257">
    <property type="entry name" value="IMPACT_YIGZ"/>
    <property type="match status" value="1"/>
</dbReference>
<dbReference type="Proteomes" id="UP000283431">
    <property type="component" value="Unassembled WGS sequence"/>
</dbReference>
<dbReference type="InterPro" id="IPR020568">
    <property type="entry name" value="Ribosomal_Su5_D2-typ_SF"/>
</dbReference>
<evidence type="ECO:0000313" key="17">
    <source>
        <dbReference type="Proteomes" id="UP000324327"/>
    </source>
</evidence>
<gene>
    <name evidence="10" type="ORF">DW172_10360</name>
    <name evidence="9" type="ORF">DW848_01655</name>
    <name evidence="8" type="ORF">DW975_05720</name>
    <name evidence="7" type="ORF">DWV45_11195</name>
    <name evidence="11" type="ORF">FYL31_06440</name>
    <name evidence="5" type="ORF">G4312_01305</name>
    <name evidence="4" type="ORF">GKE44_03225</name>
    <name evidence="6" type="ORF">LD38_12645</name>
</gene>
<dbReference type="PANTHER" id="PTHR16301">
    <property type="entry name" value="IMPACT-RELATED"/>
    <property type="match status" value="1"/>
</dbReference>
<dbReference type="SUPFAM" id="SSF54211">
    <property type="entry name" value="Ribosomal protein S5 domain 2-like"/>
    <property type="match status" value="1"/>
</dbReference>
<dbReference type="EMBL" id="JRFS01000028">
    <property type="protein sequence ID" value="PWE83008.1"/>
    <property type="molecule type" value="Genomic_DNA"/>
</dbReference>
<evidence type="ECO:0000313" key="7">
    <source>
        <dbReference type="EMBL" id="RGW86230.1"/>
    </source>
</evidence>
<comment type="similarity">
    <text evidence="1">Belongs to the IMPACT family.</text>
</comment>
<dbReference type="PROSITE" id="PS00910">
    <property type="entry name" value="UPF0029"/>
    <property type="match status" value="1"/>
</dbReference>
<dbReference type="Proteomes" id="UP000465607">
    <property type="component" value="Unassembled WGS sequence"/>
</dbReference>
<dbReference type="Proteomes" id="UP000286104">
    <property type="component" value="Unassembled WGS sequence"/>
</dbReference>
<evidence type="ECO:0000313" key="5">
    <source>
        <dbReference type="EMBL" id="NSC75948.1"/>
    </source>
</evidence>
<evidence type="ECO:0000313" key="4">
    <source>
        <dbReference type="EMBL" id="MSD26199.1"/>
    </source>
</evidence>
<dbReference type="GO" id="GO:0005737">
    <property type="term" value="C:cytoplasm"/>
    <property type="evidence" value="ECO:0007669"/>
    <property type="project" value="TreeGrafter"/>
</dbReference>
<dbReference type="InterPro" id="IPR036956">
    <property type="entry name" value="Impact_N_sf"/>
</dbReference>
<organism evidence="6 12">
    <name type="scientific">Agathobacter rectalis</name>
    <dbReference type="NCBI Taxonomy" id="39491"/>
    <lineage>
        <taxon>Bacteria</taxon>
        <taxon>Bacillati</taxon>
        <taxon>Bacillota</taxon>
        <taxon>Clostridia</taxon>
        <taxon>Lachnospirales</taxon>
        <taxon>Lachnospiraceae</taxon>
        <taxon>Agathobacter</taxon>
    </lineage>
</organism>
<dbReference type="EMBL" id="VSTF01000005">
    <property type="protein sequence ID" value="TYL60378.1"/>
    <property type="molecule type" value="Genomic_DNA"/>
</dbReference>
<dbReference type="EMBL" id="QSAZ01000011">
    <property type="protein sequence ID" value="RGW86230.1"/>
    <property type="molecule type" value="Genomic_DNA"/>
</dbReference>
<reference evidence="5" key="6">
    <citation type="journal article" date="2020" name="Cell Host Microbe">
        <title>Functional and Genomic Variation between Human-Derived Isolates of Lachnospiraceae Reveals Inter- and Intra-Species Diversity.</title>
        <authorList>
            <person name="Sorbara M.T."/>
            <person name="Littmann E.R."/>
            <person name="Fontana E."/>
            <person name="Moody T.U."/>
            <person name="Kohout C.E."/>
            <person name="Gjonbalaj M."/>
            <person name="Eaton V."/>
            <person name="Seok R."/>
            <person name="Leiner I.M."/>
            <person name="Pamer E.G."/>
        </authorList>
    </citation>
    <scope>NUCLEOTIDE SEQUENCE</scope>
    <source>
        <strain evidence="5">MSK.16.45</strain>
    </source>
</reference>
<dbReference type="Pfam" id="PF01205">
    <property type="entry name" value="Impact_N"/>
    <property type="match status" value="1"/>
</dbReference>
<dbReference type="OrthoDB" id="9813771at2"/>
<reference evidence="4 18" key="3">
    <citation type="journal article" date="2019" name="Nat. Med.">
        <title>A library of human gut bacterial isolates paired with longitudinal multiomics data enables mechanistic microbiome research.</title>
        <authorList>
            <person name="Poyet M."/>
            <person name="Groussin M."/>
            <person name="Gibbons S.M."/>
            <person name="Avila-Pacheco J."/>
            <person name="Jiang X."/>
            <person name="Kearney S.M."/>
            <person name="Perrotta A.R."/>
            <person name="Berdy B."/>
            <person name="Zhao S."/>
            <person name="Lieberman T.D."/>
            <person name="Swanson P.K."/>
            <person name="Smith M."/>
            <person name="Roesemann S."/>
            <person name="Alexander J.E."/>
            <person name="Rich S.A."/>
            <person name="Livny J."/>
            <person name="Vlamakis H."/>
            <person name="Clish C."/>
            <person name="Bullock K."/>
            <person name="Deik A."/>
            <person name="Scott J."/>
            <person name="Pierce K.A."/>
            <person name="Xavier R.J."/>
            <person name="Alm E.J."/>
        </authorList>
    </citation>
    <scope>NUCLEOTIDE SEQUENCE [LARGE SCALE GENOMIC DNA]</scope>
    <source>
        <strain evidence="4 18">BIOML-A5</strain>
    </source>
</reference>
<dbReference type="InterPro" id="IPR020569">
    <property type="entry name" value="UPF0029_Impact_CS"/>
</dbReference>
<sequence>MHECNQAISGWKEYHMSENTISLYVYKGGQGEITEKKSRFIATVRPVESEDEAVSFINETKKKYWDARHNCSAFVIGKRQELTRCSDDGEPAGTAGRPMLDVLLKENIHNAAVVVTRYFGGVLLGTGGLVRAYQQATKAGLSASEIIEKKDGAVLFIRTDYTGIGRLQYLFAQEKITVMDTAYEADVLVKAVIPENDKKRIEKTIIEQTNGTAKLEWGDEVTFAEYDGEVLLFKN</sequence>
<evidence type="ECO:0000313" key="16">
    <source>
        <dbReference type="Proteomes" id="UP000286104"/>
    </source>
</evidence>
<dbReference type="Gene3D" id="3.30.70.240">
    <property type="match status" value="1"/>
</dbReference>
<dbReference type="PANTHER" id="PTHR16301:SF20">
    <property type="entry name" value="IMPACT FAMILY MEMBER YIGZ"/>
    <property type="match status" value="1"/>
</dbReference>
<dbReference type="EMBL" id="QRKN01000008">
    <property type="protein sequence ID" value="RHI20848.1"/>
    <property type="molecule type" value="Genomic_DNA"/>
</dbReference>
<dbReference type="AlphaFoldDB" id="A0A2U2EEV8"/>
<evidence type="ECO:0000313" key="10">
    <source>
        <dbReference type="EMBL" id="RHI20848.1"/>
    </source>
</evidence>
<reference evidence="5" key="7">
    <citation type="submission" date="2020-02" db="EMBL/GenBank/DDBJ databases">
        <authorList>
            <person name="Littmann E."/>
            <person name="Sorbara M."/>
        </authorList>
    </citation>
    <scope>NUCLEOTIDE SEQUENCE</scope>
    <source>
        <strain evidence="5">MSK.16.45</strain>
    </source>
</reference>
<evidence type="ECO:0000313" key="12">
    <source>
        <dbReference type="Proteomes" id="UP000245905"/>
    </source>
</evidence>
<reference evidence="11 17" key="5">
    <citation type="submission" date="2019-09" db="EMBL/GenBank/DDBJ databases">
        <title>Strain-level analysis of Eubacterium rectale using genomes from metagenomes.</title>
        <authorList>
            <person name="Karcher N."/>
            <person name="Segata N."/>
        </authorList>
    </citation>
    <scope>NUCLEOTIDE SEQUENCE [LARGE SCALE GENOMIC DNA]</scope>
    <source>
        <strain evidence="11 17">T3WBe13</strain>
    </source>
</reference>
<evidence type="ECO:0000259" key="2">
    <source>
        <dbReference type="Pfam" id="PF01205"/>
    </source>
</evidence>
<dbReference type="InterPro" id="IPR001498">
    <property type="entry name" value="Impact_N"/>
</dbReference>
<dbReference type="Proteomes" id="UP001193756">
    <property type="component" value="Unassembled WGS sequence"/>
</dbReference>